<dbReference type="EMBL" id="CP062942">
    <property type="protein sequence ID" value="QOL52281.1"/>
    <property type="molecule type" value="Genomic_DNA"/>
</dbReference>
<dbReference type="KEGG" id="mlir:LPB04_23495"/>
<proteinExistence type="predicted"/>
<reference evidence="2 3" key="1">
    <citation type="submission" date="2020-10" db="EMBL/GenBank/DDBJ databases">
        <title>Genome sequencing of Massilia sp. LPB0304.</title>
        <authorList>
            <person name="Kim J."/>
        </authorList>
    </citation>
    <scope>NUCLEOTIDE SEQUENCE [LARGE SCALE GENOMIC DNA]</scope>
    <source>
        <strain evidence="2 3">LPB0304</strain>
        <plasmid evidence="2 3">unnamed1</plasmid>
    </source>
</reference>
<protein>
    <submittedName>
        <fullName evidence="2">DUF695 domain-containing protein</fullName>
    </submittedName>
</protein>
<sequence length="144" mass="16707">MSKLANPQVWKTAISRNESDGTVVIYRYVKEVIPSFLRSRQPDRILFVWRYNGERGMPSLNERNQMDDFEAALSPLQGDGFSTLAMVSTGNNLKEWTYYTQAEEAFIERLNLALQFRATFPVEIHVSFDPGWTTYERFVKAVKN</sequence>
<dbReference type="AlphaFoldDB" id="A0A7L9UB43"/>
<name>A0A7L9UB43_9BURK</name>
<geneLocation type="plasmid" evidence="2 3">
    <name>unnamed1</name>
</geneLocation>
<keyword evidence="2" id="KW-0614">Plasmid</keyword>
<feature type="domain" description="DUF695" evidence="1">
    <location>
        <begin position="10"/>
        <end position="138"/>
    </location>
</feature>
<evidence type="ECO:0000313" key="2">
    <source>
        <dbReference type="EMBL" id="QOL52281.1"/>
    </source>
</evidence>
<dbReference type="InterPro" id="IPR016097">
    <property type="entry name" value="DUF695"/>
</dbReference>
<evidence type="ECO:0000313" key="3">
    <source>
        <dbReference type="Proteomes" id="UP000593875"/>
    </source>
</evidence>
<accession>A0A7L9UB43</accession>
<evidence type="ECO:0000259" key="1">
    <source>
        <dbReference type="Pfam" id="PF05117"/>
    </source>
</evidence>
<keyword evidence="3" id="KW-1185">Reference proteome</keyword>
<gene>
    <name evidence="2" type="ORF">LPB04_23495</name>
</gene>
<dbReference type="Pfam" id="PF05117">
    <property type="entry name" value="DUF695"/>
    <property type="match status" value="1"/>
</dbReference>
<organism evidence="2 3">
    <name type="scientific">Massilia litorea</name>
    <dbReference type="NCBI Taxonomy" id="2769491"/>
    <lineage>
        <taxon>Bacteria</taxon>
        <taxon>Pseudomonadati</taxon>
        <taxon>Pseudomonadota</taxon>
        <taxon>Betaproteobacteria</taxon>
        <taxon>Burkholderiales</taxon>
        <taxon>Oxalobacteraceae</taxon>
        <taxon>Telluria group</taxon>
        <taxon>Massilia</taxon>
    </lineage>
</organism>
<dbReference type="Proteomes" id="UP000593875">
    <property type="component" value="Plasmid unnamed1"/>
</dbReference>
<dbReference type="RefSeq" id="WP_193689243.1">
    <property type="nucleotide sequence ID" value="NZ_CP062942.1"/>
</dbReference>